<dbReference type="InterPro" id="IPR049739">
    <property type="entry name" value="YraL-like"/>
</dbReference>
<protein>
    <submittedName>
        <fullName evidence="2">DNA-binding response regulator</fullName>
    </submittedName>
</protein>
<proteinExistence type="predicted"/>
<feature type="domain" description="Mor transcription activator" evidence="1">
    <location>
        <begin position="11"/>
        <end position="86"/>
    </location>
</feature>
<dbReference type="SUPFAM" id="SSF46689">
    <property type="entry name" value="Homeodomain-like"/>
    <property type="match status" value="1"/>
</dbReference>
<gene>
    <name evidence="2" type="ORF">KYD98_12240</name>
</gene>
<organism evidence="2 3">
    <name type="scientific">Clostridium weizhouense</name>
    <dbReference type="NCBI Taxonomy" id="2859781"/>
    <lineage>
        <taxon>Bacteria</taxon>
        <taxon>Bacillati</taxon>
        <taxon>Bacillota</taxon>
        <taxon>Clostridia</taxon>
        <taxon>Eubacteriales</taxon>
        <taxon>Clostridiaceae</taxon>
        <taxon>Clostridium</taxon>
    </lineage>
</organism>
<dbReference type="InterPro" id="IPR009057">
    <property type="entry name" value="Homeodomain-like_sf"/>
</dbReference>
<dbReference type="InterPro" id="IPR014875">
    <property type="entry name" value="Mor_transcription_activator"/>
</dbReference>
<comment type="caution">
    <text evidence="2">The sequence shown here is derived from an EMBL/GenBank/DDBJ whole genome shotgun (WGS) entry which is preliminary data.</text>
</comment>
<sequence>MKYEKAQNILPQDIIELIQQYMDGGYLYIPRKSESKKSWGENSGIKSSLKKRNNEIYNKYSSGVSVKDLSKQFYLTEESIRRIIRGEKQLI</sequence>
<reference evidence="2 3" key="1">
    <citation type="submission" date="2021-07" db="EMBL/GenBank/DDBJ databases">
        <title>Clostridium weizhouense sp. nov., an anaerobic bacterium isolated from activated sludge of Petroleum wastewater.</title>
        <authorList>
            <person name="Li Q."/>
        </authorList>
    </citation>
    <scope>NUCLEOTIDE SEQUENCE [LARGE SCALE GENOMIC DNA]</scope>
    <source>
        <strain evidence="2 3">YB-6</strain>
    </source>
</reference>
<keyword evidence="3" id="KW-1185">Reference proteome</keyword>
<dbReference type="PANTHER" id="PTHR37812:SF1">
    <property type="entry name" value="MU-LIKE PROPHAGE FLUMU PROTEIN C"/>
    <property type="match status" value="1"/>
</dbReference>
<name>A0ABS7ATN2_9CLOT</name>
<evidence type="ECO:0000313" key="2">
    <source>
        <dbReference type="EMBL" id="MBW6410865.1"/>
    </source>
</evidence>
<dbReference type="RefSeq" id="WP_219780334.1">
    <property type="nucleotide sequence ID" value="NZ_JAHXPT010000010.1"/>
</dbReference>
<keyword evidence="2" id="KW-0238">DNA-binding</keyword>
<dbReference type="Gene3D" id="1.10.10.60">
    <property type="entry name" value="Homeodomain-like"/>
    <property type="match status" value="1"/>
</dbReference>
<dbReference type="Proteomes" id="UP001519921">
    <property type="component" value="Unassembled WGS sequence"/>
</dbReference>
<dbReference type="Pfam" id="PF08765">
    <property type="entry name" value="Mor"/>
    <property type="match status" value="1"/>
</dbReference>
<dbReference type="NCBIfam" id="NF040785">
    <property type="entry name" value="CD3324_fam"/>
    <property type="match status" value="1"/>
</dbReference>
<dbReference type="PANTHER" id="PTHR37812">
    <property type="entry name" value="MU-LIKE PROPHAGE FLUMU PROTEIN C"/>
    <property type="match status" value="1"/>
</dbReference>
<dbReference type="EMBL" id="JAHXPT010000010">
    <property type="protein sequence ID" value="MBW6410865.1"/>
    <property type="molecule type" value="Genomic_DNA"/>
</dbReference>
<evidence type="ECO:0000313" key="3">
    <source>
        <dbReference type="Proteomes" id="UP001519921"/>
    </source>
</evidence>
<evidence type="ECO:0000259" key="1">
    <source>
        <dbReference type="Pfam" id="PF08765"/>
    </source>
</evidence>
<dbReference type="GO" id="GO:0003677">
    <property type="term" value="F:DNA binding"/>
    <property type="evidence" value="ECO:0007669"/>
    <property type="project" value="UniProtKB-KW"/>
</dbReference>
<accession>A0ABS7ATN2</accession>
<dbReference type="InterPro" id="IPR052411">
    <property type="entry name" value="c-mor_Regulatory_Protein"/>
</dbReference>